<dbReference type="Gene3D" id="3.40.50.720">
    <property type="entry name" value="NAD(P)-binding Rossmann-like Domain"/>
    <property type="match status" value="1"/>
</dbReference>
<dbReference type="SUPFAM" id="SSF51735">
    <property type="entry name" value="NAD(P)-binding Rossmann-fold domains"/>
    <property type="match status" value="1"/>
</dbReference>
<proteinExistence type="predicted"/>
<evidence type="ECO:0000313" key="3">
    <source>
        <dbReference type="EMBL" id="KAF7365852.1"/>
    </source>
</evidence>
<evidence type="ECO:0000256" key="2">
    <source>
        <dbReference type="SAM" id="MobiDB-lite"/>
    </source>
</evidence>
<dbReference type="InterPro" id="IPR052228">
    <property type="entry name" value="Sec_Metab_Biosynth_Oxidored"/>
</dbReference>
<dbReference type="EMBL" id="JACAZI010000003">
    <property type="protein sequence ID" value="KAF7365852.1"/>
    <property type="molecule type" value="Genomic_DNA"/>
</dbReference>
<evidence type="ECO:0000313" key="4">
    <source>
        <dbReference type="Proteomes" id="UP000620124"/>
    </source>
</evidence>
<feature type="region of interest" description="Disordered" evidence="2">
    <location>
        <begin position="264"/>
        <end position="287"/>
    </location>
</feature>
<gene>
    <name evidence="3" type="ORF">MVEN_00459600</name>
</gene>
<name>A0A8H6YV83_9AGAR</name>
<protein>
    <recommendedName>
        <fullName evidence="5">NAD(P)-binding protein</fullName>
    </recommendedName>
</protein>
<dbReference type="PANTHER" id="PTHR47534:SF3">
    <property type="entry name" value="ALCOHOL DEHYDROGENASE-LIKE C-TERMINAL DOMAIN-CONTAINING PROTEIN"/>
    <property type="match status" value="1"/>
</dbReference>
<keyword evidence="1" id="KW-0560">Oxidoreductase</keyword>
<organism evidence="3 4">
    <name type="scientific">Mycena venus</name>
    <dbReference type="NCBI Taxonomy" id="2733690"/>
    <lineage>
        <taxon>Eukaryota</taxon>
        <taxon>Fungi</taxon>
        <taxon>Dikarya</taxon>
        <taxon>Basidiomycota</taxon>
        <taxon>Agaricomycotina</taxon>
        <taxon>Agaricomycetes</taxon>
        <taxon>Agaricomycetidae</taxon>
        <taxon>Agaricales</taxon>
        <taxon>Marasmiineae</taxon>
        <taxon>Mycenaceae</taxon>
        <taxon>Mycena</taxon>
    </lineage>
</organism>
<dbReference type="InterPro" id="IPR036291">
    <property type="entry name" value="NAD(P)-bd_dom_sf"/>
</dbReference>
<evidence type="ECO:0000256" key="1">
    <source>
        <dbReference type="ARBA" id="ARBA00023002"/>
    </source>
</evidence>
<dbReference type="GO" id="GO:0016491">
    <property type="term" value="F:oxidoreductase activity"/>
    <property type="evidence" value="ECO:0007669"/>
    <property type="project" value="UniProtKB-KW"/>
</dbReference>
<dbReference type="Proteomes" id="UP000620124">
    <property type="component" value="Unassembled WGS sequence"/>
</dbReference>
<dbReference type="AlphaFoldDB" id="A0A8H6YV83"/>
<dbReference type="PANTHER" id="PTHR47534">
    <property type="entry name" value="YALI0E05731P"/>
    <property type="match status" value="1"/>
</dbReference>
<keyword evidence="4" id="KW-1185">Reference proteome</keyword>
<sequence>MPTLTAIRASNAAWQPSYTPVGIFVGGTSGIGEGTVDAFARHTNGNAHIILVGRNRAAATSILARVPKPSTPGRECTREFLPCDLSLIANAKRAAAALAARFPRGVNFVFLSAGAISLSGLDLTEENVDRQMAALYYSKWALIDGLLPALRAARAAGEDARVAAIHTAGRGGPIDLADLGLMKARGAGGLASVQKVFRDVFPQLASYQDLMAEGFAAHSPHAHIHPCLPRHGGQHAPFARIALPAPPHPALPFVPDASLARDGNRRVRGSAVAPAGASRTGSTGDDIGLGGDDDAWAQAREALWAHSAEVVAGWGS</sequence>
<evidence type="ECO:0008006" key="5">
    <source>
        <dbReference type="Google" id="ProtNLM"/>
    </source>
</evidence>
<reference evidence="3" key="1">
    <citation type="submission" date="2020-05" db="EMBL/GenBank/DDBJ databases">
        <title>Mycena genomes resolve the evolution of fungal bioluminescence.</title>
        <authorList>
            <person name="Tsai I.J."/>
        </authorList>
    </citation>
    <scope>NUCLEOTIDE SEQUENCE</scope>
    <source>
        <strain evidence="3">CCC161011</strain>
    </source>
</reference>
<comment type="caution">
    <text evidence="3">The sequence shown here is derived from an EMBL/GenBank/DDBJ whole genome shotgun (WGS) entry which is preliminary data.</text>
</comment>
<dbReference type="OrthoDB" id="2898509at2759"/>
<accession>A0A8H6YV83</accession>